<evidence type="ECO:0000313" key="2">
    <source>
        <dbReference type="EMBL" id="KDB25445.1"/>
    </source>
</evidence>
<protein>
    <submittedName>
        <fullName evidence="2">Uncharacterized protein</fullName>
    </submittedName>
</protein>
<organism evidence="2 3">
    <name type="scientific">Trichophyton interdigitale (strain MR816)</name>
    <dbReference type="NCBI Taxonomy" id="1215338"/>
    <lineage>
        <taxon>Eukaryota</taxon>
        <taxon>Fungi</taxon>
        <taxon>Dikarya</taxon>
        <taxon>Ascomycota</taxon>
        <taxon>Pezizomycotina</taxon>
        <taxon>Eurotiomycetes</taxon>
        <taxon>Eurotiomycetidae</taxon>
        <taxon>Onygenales</taxon>
        <taxon>Arthrodermataceae</taxon>
        <taxon>Trichophyton</taxon>
    </lineage>
</organism>
<proteinExistence type="predicted"/>
<name>A0A059JC57_TRIIM</name>
<evidence type="ECO:0000313" key="3">
    <source>
        <dbReference type="Proteomes" id="UP000024533"/>
    </source>
</evidence>
<gene>
    <name evidence="2" type="ORF">H109_02738</name>
</gene>
<feature type="region of interest" description="Disordered" evidence="1">
    <location>
        <begin position="73"/>
        <end position="141"/>
    </location>
</feature>
<feature type="compositionally biased region" description="Low complexity" evidence="1">
    <location>
        <begin position="81"/>
        <end position="124"/>
    </location>
</feature>
<dbReference type="AlphaFoldDB" id="A0A059JC57"/>
<dbReference type="HOGENOM" id="CLU_1732797_0_0_1"/>
<accession>A0A059JC57</accession>
<reference evidence="2 3" key="1">
    <citation type="submission" date="2014-02" db="EMBL/GenBank/DDBJ databases">
        <title>The Genome Sequence of Trichophyton interdigitale MR816.</title>
        <authorList>
            <consortium name="The Broad Institute Genomics Platform"/>
            <person name="Cuomo C.A."/>
            <person name="White T.C."/>
            <person name="Graser Y."/>
            <person name="Martinez-Rossi N."/>
            <person name="Heitman J."/>
            <person name="Young S.K."/>
            <person name="Zeng Q."/>
            <person name="Gargeya S."/>
            <person name="Abouelleil A."/>
            <person name="Alvarado L."/>
            <person name="Chapman S.B."/>
            <person name="Gainer-Dewar J."/>
            <person name="Goldberg J."/>
            <person name="Griggs A."/>
            <person name="Gujja S."/>
            <person name="Hansen M."/>
            <person name="Howarth C."/>
            <person name="Imamovic A."/>
            <person name="Larimer J."/>
            <person name="Martinez D."/>
            <person name="Murphy C."/>
            <person name="Pearson M.D."/>
            <person name="Persinoti G."/>
            <person name="Poon T."/>
            <person name="Priest M."/>
            <person name="Roberts A.D."/>
            <person name="Saif S."/>
            <person name="Shea T.D."/>
            <person name="Sykes S.N."/>
            <person name="Wortman J."/>
            <person name="Nusbaum C."/>
            <person name="Birren B."/>
        </authorList>
    </citation>
    <scope>NUCLEOTIDE SEQUENCE [LARGE SCALE GENOMIC DNA]</scope>
    <source>
        <strain evidence="2 3">MR816</strain>
    </source>
</reference>
<evidence type="ECO:0000256" key="1">
    <source>
        <dbReference type="SAM" id="MobiDB-lite"/>
    </source>
</evidence>
<dbReference type="Proteomes" id="UP000024533">
    <property type="component" value="Unassembled WGS sequence"/>
</dbReference>
<sequence length="151" mass="16520">MTYIGSSNAVIRTSTHPELRFALETASRLPRATSGAREATMRSFVSRGTLRWIRSFTVENLWPLARGMGWKHGLPAGQTEQQLRPRPLLALLRGSPASRSRPRSQQRAQWPAGADGADGADGTDSPPGTLQQQQQQQRANKPLLAVPVLTV</sequence>
<dbReference type="EMBL" id="AOKY01000203">
    <property type="protein sequence ID" value="KDB25445.1"/>
    <property type="molecule type" value="Genomic_DNA"/>
</dbReference>
<keyword evidence="3" id="KW-1185">Reference proteome</keyword>
<comment type="caution">
    <text evidence="2">The sequence shown here is derived from an EMBL/GenBank/DDBJ whole genome shotgun (WGS) entry which is preliminary data.</text>
</comment>